<dbReference type="InParanoid" id="A0A2P5F476"/>
<dbReference type="STRING" id="63057.A0A2P5F476"/>
<dbReference type="InterPro" id="IPR050317">
    <property type="entry name" value="Plant_Fungal_Acyltransferase"/>
</dbReference>
<comment type="similarity">
    <text evidence="1">Belongs to the plant acyltransferase family.</text>
</comment>
<dbReference type="Proteomes" id="UP000237000">
    <property type="component" value="Unassembled WGS sequence"/>
</dbReference>
<dbReference type="Pfam" id="PF02458">
    <property type="entry name" value="Transferase"/>
    <property type="match status" value="1"/>
</dbReference>
<dbReference type="PANTHER" id="PTHR31642">
    <property type="entry name" value="TRICHOTHECENE 3-O-ACETYLTRANSFERASE"/>
    <property type="match status" value="1"/>
</dbReference>
<dbReference type="GO" id="GO:0016747">
    <property type="term" value="F:acyltransferase activity, transferring groups other than amino-acyl groups"/>
    <property type="evidence" value="ECO:0007669"/>
    <property type="project" value="TreeGrafter"/>
</dbReference>
<sequence length="201" mass="21970">MAAVRVNGCYVVKPAEETWTGCLSLSELDQSGAIIHVSTIHFYPKPPQSWLTPTDLITTTLKQSLSRALVPFYPLAGRLRRVDGGHLDLDCNASGAQFIEAESESRLDHYLAVDYSLLIDERPVTIVQLIRLACSAISLCLCTSHAVVDGQSLSNFLSEWARLSRGEALGTAPFHDRNFLGARGVPAAGNVAYRYGIHSFH</sequence>
<dbReference type="AlphaFoldDB" id="A0A2P5F476"/>
<name>A0A2P5F476_TREOI</name>
<keyword evidence="2" id="KW-0808">Transferase</keyword>
<protein>
    <submittedName>
        <fullName evidence="2">Transferase</fullName>
    </submittedName>
</protein>
<gene>
    <name evidence="2" type="ORF">TorRG33x02_116820</name>
</gene>
<dbReference type="InterPro" id="IPR023213">
    <property type="entry name" value="CAT-like_dom_sf"/>
</dbReference>
<dbReference type="PANTHER" id="PTHR31642:SF324">
    <property type="entry name" value="SPERMIDINE HYDROXYCINNAMOYL TRANSFERASE"/>
    <property type="match status" value="1"/>
</dbReference>
<keyword evidence="3" id="KW-1185">Reference proteome</keyword>
<proteinExistence type="inferred from homology"/>
<dbReference type="Gene3D" id="3.30.559.10">
    <property type="entry name" value="Chloramphenicol acetyltransferase-like domain"/>
    <property type="match status" value="1"/>
</dbReference>
<accession>A0A2P5F476</accession>
<evidence type="ECO:0000256" key="1">
    <source>
        <dbReference type="ARBA" id="ARBA00009861"/>
    </source>
</evidence>
<evidence type="ECO:0000313" key="2">
    <source>
        <dbReference type="EMBL" id="PON92588.1"/>
    </source>
</evidence>
<evidence type="ECO:0000313" key="3">
    <source>
        <dbReference type="Proteomes" id="UP000237000"/>
    </source>
</evidence>
<dbReference type="SUPFAM" id="SSF52777">
    <property type="entry name" value="CoA-dependent acyltransferases"/>
    <property type="match status" value="1"/>
</dbReference>
<dbReference type="OrthoDB" id="1918817at2759"/>
<reference evidence="3" key="1">
    <citation type="submission" date="2016-06" db="EMBL/GenBank/DDBJ databases">
        <title>Parallel loss of symbiosis genes in relatives of nitrogen-fixing non-legume Parasponia.</title>
        <authorList>
            <person name="Van Velzen R."/>
            <person name="Holmer R."/>
            <person name="Bu F."/>
            <person name="Rutten L."/>
            <person name="Van Zeijl A."/>
            <person name="Liu W."/>
            <person name="Santuari L."/>
            <person name="Cao Q."/>
            <person name="Sharma T."/>
            <person name="Shen D."/>
            <person name="Roswanjaya Y."/>
            <person name="Wardhani T."/>
            <person name="Kalhor M.S."/>
            <person name="Jansen J."/>
            <person name="Van den Hoogen J."/>
            <person name="Gungor B."/>
            <person name="Hartog M."/>
            <person name="Hontelez J."/>
            <person name="Verver J."/>
            <person name="Yang W.-C."/>
            <person name="Schijlen E."/>
            <person name="Repin R."/>
            <person name="Schilthuizen M."/>
            <person name="Schranz E."/>
            <person name="Heidstra R."/>
            <person name="Miyata K."/>
            <person name="Fedorova E."/>
            <person name="Kohlen W."/>
            <person name="Bisseling T."/>
            <person name="Smit S."/>
            <person name="Geurts R."/>
        </authorList>
    </citation>
    <scope>NUCLEOTIDE SEQUENCE [LARGE SCALE GENOMIC DNA]</scope>
    <source>
        <strain evidence="3">cv. RG33-2</strain>
    </source>
</reference>
<dbReference type="EMBL" id="JXTC01000064">
    <property type="protein sequence ID" value="PON92588.1"/>
    <property type="molecule type" value="Genomic_DNA"/>
</dbReference>
<organism evidence="2 3">
    <name type="scientific">Trema orientale</name>
    <name type="common">Charcoal tree</name>
    <name type="synonym">Celtis orientalis</name>
    <dbReference type="NCBI Taxonomy" id="63057"/>
    <lineage>
        <taxon>Eukaryota</taxon>
        <taxon>Viridiplantae</taxon>
        <taxon>Streptophyta</taxon>
        <taxon>Embryophyta</taxon>
        <taxon>Tracheophyta</taxon>
        <taxon>Spermatophyta</taxon>
        <taxon>Magnoliopsida</taxon>
        <taxon>eudicotyledons</taxon>
        <taxon>Gunneridae</taxon>
        <taxon>Pentapetalae</taxon>
        <taxon>rosids</taxon>
        <taxon>fabids</taxon>
        <taxon>Rosales</taxon>
        <taxon>Cannabaceae</taxon>
        <taxon>Trema</taxon>
    </lineage>
</organism>
<comment type="caution">
    <text evidence="2">The sequence shown here is derived from an EMBL/GenBank/DDBJ whole genome shotgun (WGS) entry which is preliminary data.</text>
</comment>